<dbReference type="AlphaFoldDB" id="A0A173SWR5"/>
<dbReference type="EMBL" id="CYYA01000006">
    <property type="protein sequence ID" value="CUM94821.1"/>
    <property type="molecule type" value="Genomic_DNA"/>
</dbReference>
<accession>A0A173SWR5</accession>
<gene>
    <name evidence="2" type="ORF">ERS852448_01203</name>
</gene>
<sequence>MFGRKKMIPAGFAAMGILIAAMAFVGGCGTQNTDQNDQTNVSVEVSAGAENTQADTDVVCYIDGDAVSVEEYVLLAENHKNDILMRYTTEQVNQPDFWEQEIDGKVPAEQLETIISQDLTENYAIKHLAVEWKVTEDYTFEDLKAQMEEKNNAQSDSADTTDSYGLTAYDISKYYSYWYSNLQTKLMNQMIGNSKDYSNAQDVEAYITEKAEKSVIRPGGASATDVILETFAQ</sequence>
<dbReference type="PROSITE" id="PS51257">
    <property type="entry name" value="PROKAR_LIPOPROTEIN"/>
    <property type="match status" value="1"/>
</dbReference>
<feature type="signal peptide" evidence="1">
    <location>
        <begin position="1"/>
        <end position="23"/>
    </location>
</feature>
<evidence type="ECO:0008006" key="4">
    <source>
        <dbReference type="Google" id="ProtNLM"/>
    </source>
</evidence>
<evidence type="ECO:0000256" key="1">
    <source>
        <dbReference type="SAM" id="SignalP"/>
    </source>
</evidence>
<evidence type="ECO:0000313" key="2">
    <source>
        <dbReference type="EMBL" id="CUM94821.1"/>
    </source>
</evidence>
<organism evidence="2 3">
    <name type="scientific">Eubacterium ramulus</name>
    <dbReference type="NCBI Taxonomy" id="39490"/>
    <lineage>
        <taxon>Bacteria</taxon>
        <taxon>Bacillati</taxon>
        <taxon>Bacillota</taxon>
        <taxon>Clostridia</taxon>
        <taxon>Eubacteriales</taxon>
        <taxon>Eubacteriaceae</taxon>
        <taxon>Eubacterium</taxon>
    </lineage>
</organism>
<dbReference type="OrthoDB" id="1976489at2"/>
<protein>
    <recommendedName>
        <fullName evidence="4">Peptidylprolyl isomerase</fullName>
    </recommendedName>
</protein>
<name>A0A173SWR5_EUBRA</name>
<feature type="chain" id="PRO_5008011909" description="Peptidylprolyl isomerase" evidence="1">
    <location>
        <begin position="24"/>
        <end position="233"/>
    </location>
</feature>
<dbReference type="GeneID" id="97392519"/>
<dbReference type="RefSeq" id="WP_055289938.1">
    <property type="nucleotide sequence ID" value="NZ_CP173382.1"/>
</dbReference>
<keyword evidence="1" id="KW-0732">Signal</keyword>
<dbReference type="Proteomes" id="UP000095492">
    <property type="component" value="Unassembled WGS sequence"/>
</dbReference>
<evidence type="ECO:0000313" key="3">
    <source>
        <dbReference type="Proteomes" id="UP000095492"/>
    </source>
</evidence>
<dbReference type="STRING" id="39490.ERS852448_01203"/>
<reference evidence="2 3" key="1">
    <citation type="submission" date="2015-09" db="EMBL/GenBank/DDBJ databases">
        <authorList>
            <consortium name="Pathogen Informatics"/>
        </authorList>
    </citation>
    <scope>NUCLEOTIDE SEQUENCE [LARGE SCALE GENOMIC DNA]</scope>
    <source>
        <strain evidence="2 3">2789STDY5608891</strain>
    </source>
</reference>
<proteinExistence type="predicted"/>